<dbReference type="Proteomes" id="UP001520654">
    <property type="component" value="Unassembled WGS sequence"/>
</dbReference>
<protein>
    <recommendedName>
        <fullName evidence="3">Regulatory protein</fullName>
    </recommendedName>
</protein>
<comment type="caution">
    <text evidence="1">The sequence shown here is derived from an EMBL/GenBank/DDBJ whole genome shotgun (WGS) entry which is preliminary data.</text>
</comment>
<dbReference type="RefSeq" id="WP_229334019.1">
    <property type="nucleotide sequence ID" value="NZ_JAINUL010000001.1"/>
</dbReference>
<evidence type="ECO:0008006" key="3">
    <source>
        <dbReference type="Google" id="ProtNLM"/>
    </source>
</evidence>
<gene>
    <name evidence="1" type="ORF">K7B10_00810</name>
</gene>
<accession>A0ABS8DXE4</accession>
<dbReference type="EMBL" id="JAINUL010000001">
    <property type="protein sequence ID" value="MCC0093362.1"/>
    <property type="molecule type" value="Genomic_DNA"/>
</dbReference>
<evidence type="ECO:0000313" key="1">
    <source>
        <dbReference type="EMBL" id="MCC0093362.1"/>
    </source>
</evidence>
<sequence length="110" mass="12135">MDDQDEFLAAVRAVLHQAGFDERAVGAEGVRMIQHARGVMVGWIPEDLGTLPSRRRGARRTRSSEHPGLPGLRHAFGLALAAAFRAAEFTVETRGDEWLLVIHPTHKDIS</sequence>
<organism evidence="1 2">
    <name type="scientific">Streptomyces flavotricini</name>
    <dbReference type="NCBI Taxonomy" id="66888"/>
    <lineage>
        <taxon>Bacteria</taxon>
        <taxon>Bacillati</taxon>
        <taxon>Actinomycetota</taxon>
        <taxon>Actinomycetes</taxon>
        <taxon>Kitasatosporales</taxon>
        <taxon>Streptomycetaceae</taxon>
        <taxon>Streptomyces</taxon>
    </lineage>
</organism>
<reference evidence="1 2" key="1">
    <citation type="submission" date="2021-08" db="EMBL/GenBank/DDBJ databases">
        <title>Genomic Architecture of Streptomyces flavotricini NGL1 and Streptomyces erythrochromogenes HMS4 With Differential Plant Beneficial attributes and laccase production capabilities.</title>
        <authorList>
            <person name="Salwan R."/>
            <person name="Kaur R."/>
            <person name="Sharma V."/>
        </authorList>
    </citation>
    <scope>NUCLEOTIDE SEQUENCE [LARGE SCALE GENOMIC DNA]</scope>
    <source>
        <strain evidence="1 2">NGL1</strain>
    </source>
</reference>
<name>A0ABS8DXE4_9ACTN</name>
<keyword evidence="2" id="KW-1185">Reference proteome</keyword>
<evidence type="ECO:0000313" key="2">
    <source>
        <dbReference type="Proteomes" id="UP001520654"/>
    </source>
</evidence>
<proteinExistence type="predicted"/>